<feature type="chain" id="PRO_5035827560" description="RxLR effector protein" evidence="2">
    <location>
        <begin position="24"/>
        <end position="225"/>
    </location>
</feature>
<accession>A0A8T1WTF7</accession>
<dbReference type="AlphaFoldDB" id="A0A8T1WTF7"/>
<dbReference type="EMBL" id="JAGDFL010000224">
    <property type="protein sequence ID" value="KAG7395153.1"/>
    <property type="molecule type" value="Genomic_DNA"/>
</dbReference>
<protein>
    <recommendedName>
        <fullName evidence="5">RxLR effector protein</fullName>
    </recommendedName>
</protein>
<gene>
    <name evidence="3" type="ORF">PHYBOEH_004178</name>
</gene>
<evidence type="ECO:0000313" key="4">
    <source>
        <dbReference type="Proteomes" id="UP000693981"/>
    </source>
</evidence>
<reference evidence="3" key="1">
    <citation type="submission" date="2021-02" db="EMBL/GenBank/DDBJ databases">
        <authorList>
            <person name="Palmer J.M."/>
        </authorList>
    </citation>
    <scope>NUCLEOTIDE SEQUENCE</scope>
    <source>
        <strain evidence="3">SCRP23</strain>
    </source>
</reference>
<comment type="caution">
    <text evidence="3">The sequence shown here is derived from an EMBL/GenBank/DDBJ whole genome shotgun (WGS) entry which is preliminary data.</text>
</comment>
<dbReference type="Proteomes" id="UP000693981">
    <property type="component" value="Unassembled WGS sequence"/>
</dbReference>
<proteinExistence type="predicted"/>
<evidence type="ECO:0000256" key="2">
    <source>
        <dbReference type="SAM" id="SignalP"/>
    </source>
</evidence>
<feature type="coiled-coil region" evidence="1">
    <location>
        <begin position="132"/>
        <end position="166"/>
    </location>
</feature>
<evidence type="ECO:0008006" key="5">
    <source>
        <dbReference type="Google" id="ProtNLM"/>
    </source>
</evidence>
<evidence type="ECO:0000313" key="3">
    <source>
        <dbReference type="EMBL" id="KAG7395153.1"/>
    </source>
</evidence>
<keyword evidence="2" id="KW-0732">Signal</keyword>
<keyword evidence="1" id="KW-0175">Coiled coil</keyword>
<feature type="coiled-coil region" evidence="1">
    <location>
        <begin position="70"/>
        <end position="104"/>
    </location>
</feature>
<feature type="signal peptide" evidence="2">
    <location>
        <begin position="1"/>
        <end position="23"/>
    </location>
</feature>
<name>A0A8T1WTF7_9STRA</name>
<keyword evidence="4" id="KW-1185">Reference proteome</keyword>
<sequence>MRPYYILVLTLALVFAMSNAALAAPAANPLTAADNEDNIKRSLRSTAADEEDEEERFLGIGKAVSKVNEKVQLQKMRKTANKEMKAKSAEAAKAAKAAKAAEKAKTAEAAKAAKAAEKAKAAEAAKAAKAAKAAEKAKAAEAAKAAKAAKAQGEAAKKAAKQKEKEDKMMKGWLAEMRNPNKVHKDLGLSKLGDKAKDSPLYPFYQRYEEAYRMEMRARTNGVAA</sequence>
<organism evidence="3 4">
    <name type="scientific">Phytophthora boehmeriae</name>
    <dbReference type="NCBI Taxonomy" id="109152"/>
    <lineage>
        <taxon>Eukaryota</taxon>
        <taxon>Sar</taxon>
        <taxon>Stramenopiles</taxon>
        <taxon>Oomycota</taxon>
        <taxon>Peronosporomycetes</taxon>
        <taxon>Peronosporales</taxon>
        <taxon>Peronosporaceae</taxon>
        <taxon>Phytophthora</taxon>
    </lineage>
</organism>
<dbReference type="OrthoDB" id="128409at2759"/>
<evidence type="ECO:0000256" key="1">
    <source>
        <dbReference type="SAM" id="Coils"/>
    </source>
</evidence>